<keyword evidence="2" id="KW-0175">Coiled coil</keyword>
<evidence type="ECO:0000256" key="2">
    <source>
        <dbReference type="SAM" id="Coils"/>
    </source>
</evidence>
<dbReference type="AlphaFoldDB" id="A0A1G7YG34"/>
<evidence type="ECO:0000313" key="4">
    <source>
        <dbReference type="EMBL" id="SDG95413.1"/>
    </source>
</evidence>
<reference evidence="5" key="1">
    <citation type="submission" date="2016-10" db="EMBL/GenBank/DDBJ databases">
        <authorList>
            <person name="Varghese N."/>
            <person name="Submissions S."/>
        </authorList>
    </citation>
    <scope>NUCLEOTIDE SEQUENCE [LARGE SCALE GENOMIC DNA]</scope>
    <source>
        <strain evidence="5">DSM 44526</strain>
    </source>
</reference>
<dbReference type="SUPFAM" id="SSF56563">
    <property type="entry name" value="Major capsid protein gp5"/>
    <property type="match status" value="1"/>
</dbReference>
<evidence type="ECO:0000313" key="5">
    <source>
        <dbReference type="Proteomes" id="UP000198863"/>
    </source>
</evidence>
<proteinExistence type="predicted"/>
<accession>A0A1G7YG34</accession>
<gene>
    <name evidence="4" type="ORF">SAMN05660324_3944</name>
</gene>
<sequence>MNLEQIRAAIKAALDKRGTHEATVNTVRAALNGGDPNAEQATQLRDARAAIVGIDAELDQLQAQEREALDEVRREERAADMRRSLVPANQRGTERPQGGAEVLREERTYSREKDARGEASFFVDAFRMQYGDAGARERLERHGQEVLTEREAQQTRAVATGGFAGLVIPQYLVELAARVIRSGRPVANAMTHLPLPAQGMTVIVPRGTTGAAAASQATENTALQNTDEVWANLNVPIVTIGGQQDISRQSLERGAPGIDEIVYLDLAGAYHAELDRQVLNGSGASGQMLGMLQTAGIGQGSAFGNPVTAASFNSKLAGAIAGVAASGSGIAPRLIAMNPRRWGWLTAQADSTGRPLVVPGVAGPFNALGVNQNPGAYGGDGSADDIRTTIYVGALQGLPTTTDANVPTTVGTNSEDQVLVADTAHALLWEDGDGMPRQLRFDQTLGQNLTVKLAVYGYAAFTAGRYPQAFAKFGGLDTTAGNGLVTPTF</sequence>
<organism evidence="4 5">
    <name type="scientific">Klenkia brasiliensis</name>
    <dbReference type="NCBI Taxonomy" id="333142"/>
    <lineage>
        <taxon>Bacteria</taxon>
        <taxon>Bacillati</taxon>
        <taxon>Actinomycetota</taxon>
        <taxon>Actinomycetes</taxon>
        <taxon>Geodermatophilales</taxon>
        <taxon>Geodermatophilaceae</taxon>
        <taxon>Klenkia</taxon>
    </lineage>
</organism>
<dbReference type="NCBIfam" id="TIGR01554">
    <property type="entry name" value="major_cap_HK97"/>
    <property type="match status" value="1"/>
</dbReference>
<protein>
    <submittedName>
        <fullName evidence="4">Phage major capsid protein, HK97 family</fullName>
    </submittedName>
</protein>
<dbReference type="EMBL" id="FNCF01000007">
    <property type="protein sequence ID" value="SDG95413.1"/>
    <property type="molecule type" value="Genomic_DNA"/>
</dbReference>
<feature type="domain" description="Phage capsid-like C-terminal" evidence="3">
    <location>
        <begin position="186"/>
        <end position="364"/>
    </location>
</feature>
<name>A0A1G7YG34_9ACTN</name>
<dbReference type="Gene3D" id="3.30.2400.10">
    <property type="entry name" value="Major capsid protein gp5"/>
    <property type="match status" value="1"/>
</dbReference>
<evidence type="ECO:0000259" key="3">
    <source>
        <dbReference type="Pfam" id="PF05065"/>
    </source>
</evidence>
<dbReference type="Pfam" id="PF05065">
    <property type="entry name" value="Phage_capsid"/>
    <property type="match status" value="1"/>
</dbReference>
<dbReference type="RefSeq" id="WP_165640330.1">
    <property type="nucleotide sequence ID" value="NZ_FNCF01000007.1"/>
</dbReference>
<evidence type="ECO:0000256" key="1">
    <source>
        <dbReference type="ARBA" id="ARBA00004328"/>
    </source>
</evidence>
<dbReference type="InterPro" id="IPR054612">
    <property type="entry name" value="Phage_capsid-like_C"/>
</dbReference>
<dbReference type="Proteomes" id="UP000198863">
    <property type="component" value="Unassembled WGS sequence"/>
</dbReference>
<keyword evidence="5" id="KW-1185">Reference proteome</keyword>
<feature type="coiled-coil region" evidence="2">
    <location>
        <begin position="44"/>
        <end position="78"/>
    </location>
</feature>
<comment type="subcellular location">
    <subcellularLocation>
        <location evidence="1">Virion</location>
    </subcellularLocation>
</comment>
<dbReference type="InterPro" id="IPR024455">
    <property type="entry name" value="Phage_capsid"/>
</dbReference>